<proteinExistence type="predicted"/>
<evidence type="ECO:0000313" key="3">
    <source>
        <dbReference type="Proteomes" id="UP000623419"/>
    </source>
</evidence>
<name>A0ABQ1HC54_9GAMM</name>
<evidence type="ECO:0000313" key="2">
    <source>
        <dbReference type="EMBL" id="GGA69008.1"/>
    </source>
</evidence>
<sequence>MRRSGRATLIRFPQGDIRMTRLIQSFTLALLLAAPAAHAQALPLDVSVSGDTAEVRIGPALSPLADLQLDFDDATGLSAASLGLNAQLVTLTSPTLLARLPSGLVSVPTELPLMITVEPPTLGGLAFERRVHVEVHTHALPYTAGSRLRLFKAPLGGAFRDITNAVEPGSVRTRGTTGGFSQFIVALDLRPTDAVVAQKIQFLRDQAALLAASEEGPLVAMIDGIEDAVDVGDFAAANALVDAMRSRVSARAGTHIPDDWRATRDVANIAGELLSGLDTLAFSIGYLRDYGP</sequence>
<evidence type="ECO:0000256" key="1">
    <source>
        <dbReference type="SAM" id="SignalP"/>
    </source>
</evidence>
<organism evidence="2 3">
    <name type="scientific">Arenimonas soli</name>
    <dbReference type="NCBI Taxonomy" id="2269504"/>
    <lineage>
        <taxon>Bacteria</taxon>
        <taxon>Pseudomonadati</taxon>
        <taxon>Pseudomonadota</taxon>
        <taxon>Gammaproteobacteria</taxon>
        <taxon>Lysobacterales</taxon>
        <taxon>Lysobacteraceae</taxon>
        <taxon>Arenimonas</taxon>
    </lineage>
</organism>
<reference evidence="3" key="1">
    <citation type="journal article" date="2019" name="Int. J. Syst. Evol. Microbiol.">
        <title>The Global Catalogue of Microorganisms (GCM) 10K type strain sequencing project: providing services to taxonomists for standard genome sequencing and annotation.</title>
        <authorList>
            <consortium name="The Broad Institute Genomics Platform"/>
            <consortium name="The Broad Institute Genome Sequencing Center for Infectious Disease"/>
            <person name="Wu L."/>
            <person name="Ma J."/>
        </authorList>
    </citation>
    <scope>NUCLEOTIDE SEQUENCE [LARGE SCALE GENOMIC DNA]</scope>
    <source>
        <strain evidence="3">CGMCC 1.15905</strain>
    </source>
</reference>
<gene>
    <name evidence="2" type="ORF">GCM10011521_04040</name>
</gene>
<protein>
    <submittedName>
        <fullName evidence="2">Uncharacterized protein</fullName>
    </submittedName>
</protein>
<comment type="caution">
    <text evidence="2">The sequence shown here is derived from an EMBL/GenBank/DDBJ whole genome shotgun (WGS) entry which is preliminary data.</text>
</comment>
<feature type="signal peptide" evidence="1">
    <location>
        <begin position="1"/>
        <end position="39"/>
    </location>
</feature>
<dbReference type="EMBL" id="BMKC01000001">
    <property type="protein sequence ID" value="GGA69008.1"/>
    <property type="molecule type" value="Genomic_DNA"/>
</dbReference>
<dbReference type="Pfam" id="PF20396">
    <property type="entry name" value="DUF6689"/>
    <property type="match status" value="1"/>
</dbReference>
<accession>A0ABQ1HC54</accession>
<keyword evidence="3" id="KW-1185">Reference proteome</keyword>
<feature type="chain" id="PRO_5045752042" evidence="1">
    <location>
        <begin position="40"/>
        <end position="292"/>
    </location>
</feature>
<keyword evidence="1" id="KW-0732">Signal</keyword>
<dbReference type="InterPro" id="IPR046511">
    <property type="entry name" value="DUF6689"/>
</dbReference>
<dbReference type="Proteomes" id="UP000623419">
    <property type="component" value="Unassembled WGS sequence"/>
</dbReference>